<organism evidence="2 3">
    <name type="scientific">Lipingzhangella rawalii</name>
    <dbReference type="NCBI Taxonomy" id="2055835"/>
    <lineage>
        <taxon>Bacteria</taxon>
        <taxon>Bacillati</taxon>
        <taxon>Actinomycetota</taxon>
        <taxon>Actinomycetes</taxon>
        <taxon>Streptosporangiales</taxon>
        <taxon>Nocardiopsidaceae</taxon>
        <taxon>Lipingzhangella</taxon>
    </lineage>
</organism>
<dbReference type="Pfam" id="PF10944">
    <property type="entry name" value="DUF2630"/>
    <property type="match status" value="1"/>
</dbReference>
<protein>
    <submittedName>
        <fullName evidence="2">DUF2630 family protein</fullName>
    </submittedName>
</protein>
<dbReference type="RefSeq" id="WP_310911037.1">
    <property type="nucleotide sequence ID" value="NZ_JAVLVT010000001.1"/>
</dbReference>
<feature type="region of interest" description="Disordered" evidence="1">
    <location>
        <begin position="67"/>
        <end position="88"/>
    </location>
</feature>
<gene>
    <name evidence="2" type="ORF">RIF23_04590</name>
</gene>
<dbReference type="Proteomes" id="UP001250214">
    <property type="component" value="Unassembled WGS sequence"/>
</dbReference>
<proteinExistence type="predicted"/>
<dbReference type="InterPro" id="IPR020311">
    <property type="entry name" value="Uncharacterised_Rv0898c"/>
</dbReference>
<reference evidence="3" key="1">
    <citation type="submission" date="2023-07" db="EMBL/GenBank/DDBJ databases">
        <title>Novel species in the genus Lipingzhangella isolated from Sambhar Salt Lake.</title>
        <authorList>
            <person name="Jiya N."/>
            <person name="Kajale S."/>
            <person name="Sharma A."/>
        </authorList>
    </citation>
    <scope>NUCLEOTIDE SEQUENCE [LARGE SCALE GENOMIC DNA]</scope>
    <source>
        <strain evidence="3">LS1_29</strain>
    </source>
</reference>
<evidence type="ECO:0000313" key="3">
    <source>
        <dbReference type="Proteomes" id="UP001250214"/>
    </source>
</evidence>
<name>A0ABU2H3Z2_9ACTN</name>
<evidence type="ECO:0000256" key="1">
    <source>
        <dbReference type="SAM" id="MobiDB-lite"/>
    </source>
</evidence>
<sequence>MSETEGGATQSDSDLLAEIRELVTEERALRERPEHRLTPDERRRMRTLEESLDQCWDLLRQRRAHAEYGEDPRQAHPRPVSEVENYQQ</sequence>
<evidence type="ECO:0000313" key="2">
    <source>
        <dbReference type="EMBL" id="MDS1269574.1"/>
    </source>
</evidence>
<dbReference type="EMBL" id="JAVLVT010000001">
    <property type="protein sequence ID" value="MDS1269574.1"/>
    <property type="molecule type" value="Genomic_DNA"/>
</dbReference>
<accession>A0ABU2H3Z2</accession>
<keyword evidence="3" id="KW-1185">Reference proteome</keyword>
<comment type="caution">
    <text evidence="2">The sequence shown here is derived from an EMBL/GenBank/DDBJ whole genome shotgun (WGS) entry which is preliminary data.</text>
</comment>